<organism evidence="8 9">
    <name type="scientific">Aphanomyces stellatus</name>
    <dbReference type="NCBI Taxonomy" id="120398"/>
    <lineage>
        <taxon>Eukaryota</taxon>
        <taxon>Sar</taxon>
        <taxon>Stramenopiles</taxon>
        <taxon>Oomycota</taxon>
        <taxon>Saprolegniomycetes</taxon>
        <taxon>Saprolegniales</taxon>
        <taxon>Verrucalvaceae</taxon>
        <taxon>Aphanomyces</taxon>
    </lineage>
</organism>
<dbReference type="EMBL" id="VJMH01000046">
    <property type="protein sequence ID" value="KAF0719826.1"/>
    <property type="molecule type" value="Genomic_DNA"/>
</dbReference>
<dbReference type="SUPFAM" id="SSF53474">
    <property type="entry name" value="alpha/beta-Hydrolases"/>
    <property type="match status" value="1"/>
</dbReference>
<dbReference type="OrthoDB" id="1735038at2759"/>
<dbReference type="PANTHER" id="PTHR11010">
    <property type="entry name" value="PROTEASE S28 PRO-X CARBOXYPEPTIDASE-RELATED"/>
    <property type="match status" value="1"/>
</dbReference>
<dbReference type="AlphaFoldDB" id="A0A485K6Q3"/>
<name>A0A485K6Q3_9STRA</name>
<sequence>MVRIVALAAIAAAAAASTLIVDNRFRVTDRLREFEDKSETVSAVIEDQWFESQLIDHTDATNKATWKQRYFFSDQFYGGPGSPVFLYIDGEGVAYNFTVVSSGLFMNELAKKHKAMVVNLEHRYYGKSQPFPDFSTANLKYLRAEQALADIATFQDHFKAKLNVTQDSKWIAFGGSYPGMLAAWLKLKYPGRFVGTLASSAPIHTKSDFFEYGDIVTHGLRYGFSPSMRHQ</sequence>
<protein>
    <submittedName>
        <fullName evidence="8">Aste57867_771 protein</fullName>
    </submittedName>
</protein>
<keyword evidence="2" id="KW-0645">Protease</keyword>
<evidence type="ECO:0000256" key="1">
    <source>
        <dbReference type="ARBA" id="ARBA00011079"/>
    </source>
</evidence>
<dbReference type="Gene3D" id="3.40.50.1820">
    <property type="entry name" value="alpha/beta hydrolase"/>
    <property type="match status" value="1"/>
</dbReference>
<evidence type="ECO:0000256" key="4">
    <source>
        <dbReference type="ARBA" id="ARBA00022801"/>
    </source>
</evidence>
<dbReference type="Pfam" id="PF05577">
    <property type="entry name" value="Peptidase_S28"/>
    <property type="match status" value="1"/>
</dbReference>
<dbReference type="InterPro" id="IPR008758">
    <property type="entry name" value="Peptidase_S28"/>
</dbReference>
<proteinExistence type="inferred from homology"/>
<dbReference type="GO" id="GO:0008239">
    <property type="term" value="F:dipeptidyl-peptidase activity"/>
    <property type="evidence" value="ECO:0007669"/>
    <property type="project" value="TreeGrafter"/>
</dbReference>
<evidence type="ECO:0000256" key="2">
    <source>
        <dbReference type="ARBA" id="ARBA00022670"/>
    </source>
</evidence>
<comment type="similarity">
    <text evidence="1">Belongs to the peptidase S28 family.</text>
</comment>
<dbReference type="EMBL" id="CAADRA010000046">
    <property type="protein sequence ID" value="VFT77995.1"/>
    <property type="molecule type" value="Genomic_DNA"/>
</dbReference>
<dbReference type="GO" id="GO:0070008">
    <property type="term" value="F:serine-type exopeptidase activity"/>
    <property type="evidence" value="ECO:0007669"/>
    <property type="project" value="InterPro"/>
</dbReference>
<dbReference type="InterPro" id="IPR029058">
    <property type="entry name" value="AB_hydrolase_fold"/>
</dbReference>
<evidence type="ECO:0000256" key="6">
    <source>
        <dbReference type="SAM" id="SignalP"/>
    </source>
</evidence>
<evidence type="ECO:0000313" key="8">
    <source>
        <dbReference type="EMBL" id="VFT77995.1"/>
    </source>
</evidence>
<keyword evidence="4" id="KW-0378">Hydrolase</keyword>
<evidence type="ECO:0000313" key="7">
    <source>
        <dbReference type="EMBL" id="KAF0719826.1"/>
    </source>
</evidence>
<evidence type="ECO:0000256" key="5">
    <source>
        <dbReference type="ARBA" id="ARBA00023180"/>
    </source>
</evidence>
<feature type="signal peptide" evidence="6">
    <location>
        <begin position="1"/>
        <end position="16"/>
    </location>
</feature>
<evidence type="ECO:0000313" key="9">
    <source>
        <dbReference type="Proteomes" id="UP000332933"/>
    </source>
</evidence>
<keyword evidence="9" id="KW-1185">Reference proteome</keyword>
<dbReference type="Proteomes" id="UP000332933">
    <property type="component" value="Unassembled WGS sequence"/>
</dbReference>
<evidence type="ECO:0000256" key="3">
    <source>
        <dbReference type="ARBA" id="ARBA00022729"/>
    </source>
</evidence>
<feature type="chain" id="PRO_5036115889" evidence="6">
    <location>
        <begin position="17"/>
        <end position="231"/>
    </location>
</feature>
<keyword evidence="5" id="KW-0325">Glycoprotein</keyword>
<accession>A0A485K6Q3</accession>
<gene>
    <name evidence="8" type="primary">Aste57867_771</name>
    <name evidence="7" type="ORF">As57867_000770</name>
    <name evidence="8" type="ORF">ASTE57867_771</name>
</gene>
<keyword evidence="3 6" id="KW-0732">Signal</keyword>
<dbReference type="GO" id="GO:0006508">
    <property type="term" value="P:proteolysis"/>
    <property type="evidence" value="ECO:0007669"/>
    <property type="project" value="UniProtKB-KW"/>
</dbReference>
<dbReference type="PANTHER" id="PTHR11010:SF38">
    <property type="entry name" value="LYSOSOMAL PRO-X CARBOXYPEPTIDASE"/>
    <property type="match status" value="1"/>
</dbReference>
<reference evidence="7" key="2">
    <citation type="submission" date="2019-06" db="EMBL/GenBank/DDBJ databases">
        <title>Genomics analysis of Aphanomyces spp. identifies a new class of oomycete effector associated with host adaptation.</title>
        <authorList>
            <person name="Gaulin E."/>
        </authorList>
    </citation>
    <scope>NUCLEOTIDE SEQUENCE</scope>
    <source>
        <strain evidence="7">CBS 578.67</strain>
    </source>
</reference>
<reference evidence="8 9" key="1">
    <citation type="submission" date="2019-03" db="EMBL/GenBank/DDBJ databases">
        <authorList>
            <person name="Gaulin E."/>
            <person name="Dumas B."/>
        </authorList>
    </citation>
    <scope>NUCLEOTIDE SEQUENCE [LARGE SCALE GENOMIC DNA]</scope>
    <source>
        <strain evidence="8">CBS 568.67</strain>
    </source>
</reference>